<proteinExistence type="predicted"/>
<gene>
    <name evidence="4" type="ORF">KFE25_007818</name>
</gene>
<feature type="domain" description="At4g15545-like C-terminal" evidence="3">
    <location>
        <begin position="245"/>
        <end position="310"/>
    </location>
</feature>
<dbReference type="AlphaFoldDB" id="A0A8J5Y0Z3"/>
<dbReference type="PANTHER" id="PTHR47383">
    <property type="entry name" value="OS03G0659800 PROTEIN"/>
    <property type="match status" value="1"/>
</dbReference>
<dbReference type="InterPro" id="IPR058935">
    <property type="entry name" value="At4g15545-like_C"/>
</dbReference>
<accession>A0A8J5Y0Z3</accession>
<sequence>MSVADHDAVLRNGLRAIENAYVERGRALEAELGALRAWGQEQQDLAAAATRRVRELEGDASAADARAQDAHREKLAVEQRLHDLQREVAVLRSTDQRNHEIERENASILSTMRELESDKAQLELTVRALQKDLTKLDSFKQSIITSIRQEGPFAHDAGLPAPLSPPRRREQPPYGSTSHARSPLPSSTRPHQAGSSVYAPSLAGAGASYRGSAMSQPTAAASGYGRSTPTSPMSGLGAGAGSAAYVDGKDFFRLARSRLSYEQFNQFLANIKSLNDHTQSRDATLERARQIFGPGNEDLFISFRALLAHHGLV</sequence>
<dbReference type="OrthoDB" id="5599468at2759"/>
<feature type="region of interest" description="Disordered" evidence="2">
    <location>
        <begin position="151"/>
        <end position="199"/>
    </location>
</feature>
<dbReference type="PANTHER" id="PTHR47383:SF8">
    <property type="entry name" value="OS01G0768300 PROTEIN"/>
    <property type="match status" value="1"/>
</dbReference>
<dbReference type="EMBL" id="JAGTXO010000003">
    <property type="protein sequence ID" value="KAG8469300.1"/>
    <property type="molecule type" value="Genomic_DNA"/>
</dbReference>
<protein>
    <recommendedName>
        <fullName evidence="3">At4g15545-like C-terminal domain-containing protein</fullName>
    </recommendedName>
</protein>
<dbReference type="InterPro" id="IPR058936">
    <property type="entry name" value="At4g15545-like"/>
</dbReference>
<feature type="compositionally biased region" description="Polar residues" evidence="2">
    <location>
        <begin position="174"/>
        <end position="195"/>
    </location>
</feature>
<evidence type="ECO:0000259" key="3">
    <source>
        <dbReference type="Pfam" id="PF25972"/>
    </source>
</evidence>
<evidence type="ECO:0000313" key="4">
    <source>
        <dbReference type="EMBL" id="KAG8469300.1"/>
    </source>
</evidence>
<keyword evidence="1" id="KW-0175">Coiled coil</keyword>
<evidence type="ECO:0000256" key="2">
    <source>
        <dbReference type="SAM" id="MobiDB-lite"/>
    </source>
</evidence>
<evidence type="ECO:0000313" key="5">
    <source>
        <dbReference type="Proteomes" id="UP000751190"/>
    </source>
</evidence>
<name>A0A8J5Y0Z3_DIALT</name>
<dbReference type="Proteomes" id="UP000751190">
    <property type="component" value="Unassembled WGS sequence"/>
</dbReference>
<feature type="coiled-coil region" evidence="1">
    <location>
        <begin position="46"/>
        <end position="132"/>
    </location>
</feature>
<dbReference type="OMA" id="DSIRPRI"/>
<comment type="caution">
    <text evidence="4">The sequence shown here is derived from an EMBL/GenBank/DDBJ whole genome shotgun (WGS) entry which is preliminary data.</text>
</comment>
<dbReference type="Pfam" id="PF25972">
    <property type="entry name" value="At4g15545_C"/>
    <property type="match status" value="1"/>
</dbReference>
<keyword evidence="5" id="KW-1185">Reference proteome</keyword>
<evidence type="ECO:0000256" key="1">
    <source>
        <dbReference type="SAM" id="Coils"/>
    </source>
</evidence>
<reference evidence="4" key="1">
    <citation type="submission" date="2021-05" db="EMBL/GenBank/DDBJ databases">
        <title>The genome of the haptophyte Pavlova lutheri (Diacronema luteri, Pavlovales) - a model for lipid biosynthesis in eukaryotic algae.</title>
        <authorList>
            <person name="Hulatt C.J."/>
            <person name="Posewitz M.C."/>
        </authorList>
    </citation>
    <scope>NUCLEOTIDE SEQUENCE</scope>
    <source>
        <strain evidence="4">NIVA-4/92</strain>
    </source>
</reference>
<organism evidence="4 5">
    <name type="scientific">Diacronema lutheri</name>
    <name type="common">Unicellular marine alga</name>
    <name type="synonym">Monochrysis lutheri</name>
    <dbReference type="NCBI Taxonomy" id="2081491"/>
    <lineage>
        <taxon>Eukaryota</taxon>
        <taxon>Haptista</taxon>
        <taxon>Haptophyta</taxon>
        <taxon>Pavlovophyceae</taxon>
        <taxon>Pavlovales</taxon>
        <taxon>Pavlovaceae</taxon>
        <taxon>Diacronema</taxon>
    </lineage>
</organism>